<dbReference type="GO" id="GO:0051382">
    <property type="term" value="P:kinetochore assembly"/>
    <property type="evidence" value="ECO:0007669"/>
    <property type="project" value="InterPro"/>
</dbReference>
<reference evidence="9" key="3">
    <citation type="journal article" date="2010" name="Genome Res.">
        <title>Population genomic sequencing of Coccidioides fungi reveals recent hybridization and transposon control.</title>
        <authorList>
            <person name="Neafsey D.E."/>
            <person name="Barker B.M."/>
            <person name="Sharpton T.J."/>
            <person name="Stajich J.E."/>
            <person name="Park D.J."/>
            <person name="Whiston E."/>
            <person name="Hung C.-Y."/>
            <person name="McMahan C."/>
            <person name="White J."/>
            <person name="Sykes S."/>
            <person name="Heiman D."/>
            <person name="Young S."/>
            <person name="Zeng Q."/>
            <person name="Abouelleil A."/>
            <person name="Aftuck L."/>
            <person name="Bessette D."/>
            <person name="Brown A."/>
            <person name="FitzGerald M."/>
            <person name="Lui A."/>
            <person name="Macdonald J.P."/>
            <person name="Priest M."/>
            <person name="Orbach M.J."/>
            <person name="Galgiani J.N."/>
            <person name="Kirkland T.N."/>
            <person name="Cole G.T."/>
            <person name="Birren B.W."/>
            <person name="Henn M.R."/>
            <person name="Taylor J.W."/>
            <person name="Rounsley S.D."/>
        </authorList>
    </citation>
    <scope>NUCLEOTIDE SEQUENCE [LARGE SCALE GENOMIC DNA]</scope>
    <source>
        <strain evidence="9">RMSCC 3488</strain>
    </source>
</reference>
<evidence type="ECO:0000256" key="4">
    <source>
        <dbReference type="ARBA" id="ARBA00022454"/>
    </source>
</evidence>
<dbReference type="InterPro" id="IPR028255">
    <property type="entry name" value="CENP-T"/>
</dbReference>
<evidence type="ECO:0000256" key="3">
    <source>
        <dbReference type="ARBA" id="ARBA00010137"/>
    </source>
</evidence>
<evidence type="ECO:0000259" key="7">
    <source>
        <dbReference type="Pfam" id="PF15511"/>
    </source>
</evidence>
<dbReference type="InterPro" id="IPR035425">
    <property type="entry name" value="CENP-T/H4_C"/>
</dbReference>
<dbReference type="GO" id="GO:0000776">
    <property type="term" value="C:kinetochore"/>
    <property type="evidence" value="ECO:0007669"/>
    <property type="project" value="InterPro"/>
</dbReference>
<reference evidence="9" key="2">
    <citation type="journal article" date="2009" name="Genome Res.">
        <title>Comparative genomic analyses of the human fungal pathogens Coccidioides and their relatives.</title>
        <authorList>
            <person name="Sharpton T.J."/>
            <person name="Stajich J.E."/>
            <person name="Rounsley S.D."/>
            <person name="Gardner M.J."/>
            <person name="Wortman J.R."/>
            <person name="Jordar V.S."/>
            <person name="Maiti R."/>
            <person name="Kodira C.D."/>
            <person name="Neafsey D.E."/>
            <person name="Zeng Q."/>
            <person name="Hung C.-Y."/>
            <person name="McMahan C."/>
            <person name="Muszewska A."/>
            <person name="Grynberg M."/>
            <person name="Mandel M.A."/>
            <person name="Kellner E.M."/>
            <person name="Barker B.M."/>
            <person name="Galgiani J.N."/>
            <person name="Orbach M.J."/>
            <person name="Kirkland T.N."/>
            <person name="Cole G.T."/>
            <person name="Henn M.R."/>
            <person name="Birren B.W."/>
            <person name="Taylor J.W."/>
        </authorList>
    </citation>
    <scope>NUCLEOTIDE SEQUENCE [LARGE SCALE GENOMIC DNA]</scope>
    <source>
        <strain evidence="9">RMSCC 3488</strain>
    </source>
</reference>
<comment type="subcellular location">
    <subcellularLocation>
        <location evidence="2">Chromosome</location>
    </subcellularLocation>
    <subcellularLocation>
        <location evidence="1">Nucleus</location>
    </subcellularLocation>
</comment>
<evidence type="ECO:0000256" key="1">
    <source>
        <dbReference type="ARBA" id="ARBA00004123"/>
    </source>
</evidence>
<name>A0A0J6I446_COCPO</name>
<dbReference type="GO" id="GO:0005634">
    <property type="term" value="C:nucleus"/>
    <property type="evidence" value="ECO:0007669"/>
    <property type="project" value="UniProtKB-SubCell"/>
</dbReference>
<keyword evidence="5" id="KW-0539">Nucleus</keyword>
<proteinExistence type="inferred from homology"/>
<dbReference type="OrthoDB" id="10071681at2759"/>
<feature type="domain" description="CENP-T/Histone H4 histone fold" evidence="7">
    <location>
        <begin position="369"/>
        <end position="475"/>
    </location>
</feature>
<dbReference type="GO" id="GO:0007059">
    <property type="term" value="P:chromosome segregation"/>
    <property type="evidence" value="ECO:0007669"/>
    <property type="project" value="TreeGrafter"/>
</dbReference>
<dbReference type="SUPFAM" id="SSF47113">
    <property type="entry name" value="Histone-fold"/>
    <property type="match status" value="1"/>
</dbReference>
<feature type="compositionally biased region" description="Basic and acidic residues" evidence="6">
    <location>
        <begin position="355"/>
        <end position="367"/>
    </location>
</feature>
<gene>
    <name evidence="8" type="ORF">CPAG_02467</name>
</gene>
<dbReference type="GO" id="GO:0046982">
    <property type="term" value="F:protein heterodimerization activity"/>
    <property type="evidence" value="ECO:0007669"/>
    <property type="project" value="InterPro"/>
</dbReference>
<accession>A0A0J6I446</accession>
<evidence type="ECO:0000256" key="5">
    <source>
        <dbReference type="ARBA" id="ARBA00023242"/>
    </source>
</evidence>
<dbReference type="Gene3D" id="1.10.20.10">
    <property type="entry name" value="Histone, subunit A"/>
    <property type="match status" value="1"/>
</dbReference>
<feature type="compositionally biased region" description="Acidic residues" evidence="6">
    <location>
        <begin position="146"/>
        <end position="162"/>
    </location>
</feature>
<dbReference type="AlphaFoldDB" id="A0A0J6I446"/>
<reference evidence="8 9" key="1">
    <citation type="submission" date="2007-06" db="EMBL/GenBank/DDBJ databases">
        <title>The Genome Sequence of Coccidioides posadasii RMSCC_3488.</title>
        <authorList>
            <consortium name="Coccidioides Genome Resources Consortium"/>
            <consortium name="The Broad Institute Genome Sequencing Platform"/>
            <person name="Henn M.R."/>
            <person name="Sykes S."/>
            <person name="Young S."/>
            <person name="Jaffe D."/>
            <person name="Berlin A."/>
            <person name="Alvarez P."/>
            <person name="Butler J."/>
            <person name="Gnerre S."/>
            <person name="Grabherr M."/>
            <person name="Mauceli E."/>
            <person name="Brockman W."/>
            <person name="Kodira C."/>
            <person name="Alvarado L."/>
            <person name="Zeng Q."/>
            <person name="Crawford M."/>
            <person name="Antoine C."/>
            <person name="Devon K."/>
            <person name="Galgiani J."/>
            <person name="Orsborn K."/>
            <person name="Lewis M.L."/>
            <person name="Nusbaum C."/>
            <person name="Galagan J."/>
            <person name="Birren B."/>
        </authorList>
    </citation>
    <scope>NUCLEOTIDE SEQUENCE [LARGE SCALE GENOMIC DNA]</scope>
    <source>
        <strain evidence="8 9">RMSCC 3488</strain>
    </source>
</reference>
<feature type="region of interest" description="Disordered" evidence="6">
    <location>
        <begin position="1"/>
        <end position="92"/>
    </location>
</feature>
<evidence type="ECO:0000256" key="6">
    <source>
        <dbReference type="SAM" id="MobiDB-lite"/>
    </source>
</evidence>
<dbReference type="CDD" id="cd22920">
    <property type="entry name" value="HFD_CENP-T"/>
    <property type="match status" value="1"/>
</dbReference>
<dbReference type="GO" id="GO:0003677">
    <property type="term" value="F:DNA binding"/>
    <property type="evidence" value="ECO:0007669"/>
    <property type="project" value="InterPro"/>
</dbReference>
<feature type="region of interest" description="Disordered" evidence="6">
    <location>
        <begin position="338"/>
        <end position="372"/>
    </location>
</feature>
<dbReference type="PANTHER" id="PTHR46904:SF1">
    <property type="entry name" value="CENTROMERE PROTEIN T"/>
    <property type="match status" value="1"/>
</dbReference>
<evidence type="ECO:0000313" key="9">
    <source>
        <dbReference type="Proteomes" id="UP000054567"/>
    </source>
</evidence>
<dbReference type="InterPro" id="IPR009072">
    <property type="entry name" value="Histone-fold"/>
</dbReference>
<dbReference type="FunFam" id="1.10.20.10:FF:000105">
    <property type="entry name" value="Inner kinetochore subunit cnp20"/>
    <property type="match status" value="1"/>
</dbReference>
<dbReference type="Pfam" id="PF15511">
    <property type="entry name" value="CENP-T_C"/>
    <property type="match status" value="1"/>
</dbReference>
<sequence>MSSPSGPDARRITPRRRRGSAGAGPSPAHNTPSSILQQLAGMAGDPATPAGRSRRSLSASRVSLRRSSRGVSGIGISDAFAGGSHAPATPHALKAFQRRAAVYTPGRDRRKSGRVQRETPLDILRNLGKALAPTSEVIKSSPMTETDQETDQQESEDLDEEPDLPRPRLSLPMHEMIVPGDGDGSPEIVPPRLSLPLDEDDFTQRSIEMPRRERSTRDLATLSRYSLASTRFSEHFGDASRLEYTEEGMEFTAPQGDDNFVDDQIELTAEQPIFDVGGETEDLRRFDLNFSFPTPDAPQHIENEHEDFVLDTTMPIADDVPVSSDDDFGAGDLELAVREGSPRPPLQESSPEPPQESRLDQNKERVSKHGIPVPKLPRGIVKRLATRFARTGNGSRTRISKEALAALEKATDWFFEQANDDLSAYSKHSNRKTVDETDVIALMKRQRQIGKGTSVFALAQKYLPKELLQDIRLAKK</sequence>
<dbReference type="EMBL" id="DS268109">
    <property type="protein sequence ID" value="KMM66127.1"/>
    <property type="molecule type" value="Genomic_DNA"/>
</dbReference>
<dbReference type="VEuPathDB" id="FungiDB:CPAG_02467"/>
<feature type="region of interest" description="Disordered" evidence="6">
    <location>
        <begin position="133"/>
        <end position="168"/>
    </location>
</feature>
<comment type="similarity">
    <text evidence="3">Belongs to the CENP-T/CNN1 family.</text>
</comment>
<dbReference type="GO" id="GO:0000278">
    <property type="term" value="P:mitotic cell cycle"/>
    <property type="evidence" value="ECO:0007669"/>
    <property type="project" value="TreeGrafter"/>
</dbReference>
<dbReference type="PANTHER" id="PTHR46904">
    <property type="entry name" value="CENTROMERE PROTEIN T"/>
    <property type="match status" value="1"/>
</dbReference>
<evidence type="ECO:0000313" key="8">
    <source>
        <dbReference type="EMBL" id="KMM66127.1"/>
    </source>
</evidence>
<organism evidence="8 9">
    <name type="scientific">Coccidioides posadasii RMSCC 3488</name>
    <dbReference type="NCBI Taxonomy" id="454284"/>
    <lineage>
        <taxon>Eukaryota</taxon>
        <taxon>Fungi</taxon>
        <taxon>Dikarya</taxon>
        <taxon>Ascomycota</taxon>
        <taxon>Pezizomycotina</taxon>
        <taxon>Eurotiomycetes</taxon>
        <taxon>Eurotiomycetidae</taxon>
        <taxon>Onygenales</taxon>
        <taxon>Onygenaceae</taxon>
        <taxon>Coccidioides</taxon>
    </lineage>
</organism>
<evidence type="ECO:0000256" key="2">
    <source>
        <dbReference type="ARBA" id="ARBA00004286"/>
    </source>
</evidence>
<protein>
    <recommendedName>
        <fullName evidence="7">CENP-T/Histone H4 histone fold domain-containing protein</fullName>
    </recommendedName>
</protein>
<keyword evidence="4" id="KW-0158">Chromosome</keyword>
<dbReference type="Proteomes" id="UP000054567">
    <property type="component" value="Unassembled WGS sequence"/>
</dbReference>